<gene>
    <name evidence="1" type="ORF">M406DRAFT_69583</name>
</gene>
<dbReference type="EMBL" id="MU032346">
    <property type="protein sequence ID" value="KAF3767437.1"/>
    <property type="molecule type" value="Genomic_DNA"/>
</dbReference>
<dbReference type="RefSeq" id="XP_040778398.1">
    <property type="nucleotide sequence ID" value="XM_040925280.1"/>
</dbReference>
<keyword evidence="2" id="KW-1185">Reference proteome</keyword>
<evidence type="ECO:0000313" key="2">
    <source>
        <dbReference type="Proteomes" id="UP000803844"/>
    </source>
</evidence>
<dbReference type="AlphaFoldDB" id="A0A9P4Y5S3"/>
<evidence type="ECO:0000313" key="1">
    <source>
        <dbReference type="EMBL" id="KAF3767437.1"/>
    </source>
</evidence>
<protein>
    <submittedName>
        <fullName evidence="1">Uncharacterized protein</fullName>
    </submittedName>
</protein>
<reference evidence="1" key="1">
    <citation type="journal article" date="2020" name="Phytopathology">
        <title>Genome sequence of the chestnut blight fungus Cryphonectria parasitica EP155: A fundamental resource for an archetypical invasive plant pathogen.</title>
        <authorList>
            <person name="Crouch J.A."/>
            <person name="Dawe A."/>
            <person name="Aerts A."/>
            <person name="Barry K."/>
            <person name="Churchill A.C.L."/>
            <person name="Grimwood J."/>
            <person name="Hillman B."/>
            <person name="Milgroom M.G."/>
            <person name="Pangilinan J."/>
            <person name="Smith M."/>
            <person name="Salamov A."/>
            <person name="Schmutz J."/>
            <person name="Yadav J."/>
            <person name="Grigoriev I.V."/>
            <person name="Nuss D."/>
        </authorList>
    </citation>
    <scope>NUCLEOTIDE SEQUENCE</scope>
    <source>
        <strain evidence="1">EP155</strain>
    </source>
</reference>
<organism evidence="1 2">
    <name type="scientific">Cryphonectria parasitica (strain ATCC 38755 / EP155)</name>
    <dbReference type="NCBI Taxonomy" id="660469"/>
    <lineage>
        <taxon>Eukaryota</taxon>
        <taxon>Fungi</taxon>
        <taxon>Dikarya</taxon>
        <taxon>Ascomycota</taxon>
        <taxon>Pezizomycotina</taxon>
        <taxon>Sordariomycetes</taxon>
        <taxon>Sordariomycetidae</taxon>
        <taxon>Diaporthales</taxon>
        <taxon>Cryphonectriaceae</taxon>
        <taxon>Cryphonectria-Endothia species complex</taxon>
        <taxon>Cryphonectria</taxon>
    </lineage>
</organism>
<proteinExistence type="predicted"/>
<dbReference type="GeneID" id="63842409"/>
<sequence length="122" mass="12975">MAGHPSRSGSKHASAVGRAETSWPLHKDYVSLATLSKAHLTTPRRPPPPPCPGATASGASVAYFDVSEARLLKTLRPIQAESLPQVPAKAPTLYGRTSRPSLFLPPPIPAKIARRSTLRPVP</sequence>
<accession>A0A9P4Y5S3</accession>
<dbReference type="Proteomes" id="UP000803844">
    <property type="component" value="Unassembled WGS sequence"/>
</dbReference>
<name>A0A9P4Y5S3_CRYP1</name>
<comment type="caution">
    <text evidence="1">The sequence shown here is derived from an EMBL/GenBank/DDBJ whole genome shotgun (WGS) entry which is preliminary data.</text>
</comment>